<dbReference type="Proteomes" id="UP001243330">
    <property type="component" value="Unassembled WGS sequence"/>
</dbReference>
<protein>
    <submittedName>
        <fullName evidence="2">Uncharacterized protein</fullName>
    </submittedName>
</protein>
<organism evidence="2 3">
    <name type="scientific">Colletotrichum chrysophilum</name>
    <dbReference type="NCBI Taxonomy" id="1836956"/>
    <lineage>
        <taxon>Eukaryota</taxon>
        <taxon>Fungi</taxon>
        <taxon>Dikarya</taxon>
        <taxon>Ascomycota</taxon>
        <taxon>Pezizomycotina</taxon>
        <taxon>Sordariomycetes</taxon>
        <taxon>Hypocreomycetidae</taxon>
        <taxon>Glomerellales</taxon>
        <taxon>Glomerellaceae</taxon>
        <taxon>Colletotrichum</taxon>
        <taxon>Colletotrichum gloeosporioides species complex</taxon>
    </lineage>
</organism>
<dbReference type="EMBL" id="JAQOWY010000292">
    <property type="protein sequence ID" value="KAK1844936.1"/>
    <property type="molecule type" value="Genomic_DNA"/>
</dbReference>
<evidence type="ECO:0000313" key="3">
    <source>
        <dbReference type="Proteomes" id="UP001243330"/>
    </source>
</evidence>
<proteinExistence type="predicted"/>
<name>A0AAD9EHH7_9PEZI</name>
<feature type="compositionally biased region" description="Basic and acidic residues" evidence="1">
    <location>
        <begin position="1"/>
        <end position="10"/>
    </location>
</feature>
<keyword evidence="3" id="KW-1185">Reference proteome</keyword>
<comment type="caution">
    <text evidence="2">The sequence shown here is derived from an EMBL/GenBank/DDBJ whole genome shotgun (WGS) entry which is preliminary data.</text>
</comment>
<evidence type="ECO:0000256" key="1">
    <source>
        <dbReference type="SAM" id="MobiDB-lite"/>
    </source>
</evidence>
<dbReference type="AlphaFoldDB" id="A0AAD9EHH7"/>
<gene>
    <name evidence="2" type="ORF">CCHR01_12447</name>
</gene>
<evidence type="ECO:0000313" key="2">
    <source>
        <dbReference type="EMBL" id="KAK1844936.1"/>
    </source>
</evidence>
<feature type="compositionally biased region" description="Pro residues" evidence="1">
    <location>
        <begin position="13"/>
        <end position="24"/>
    </location>
</feature>
<sequence length="48" mass="5201">MEREGTDAHGEVPSPPHGAFPPPRCRTQERQIGTGGEVGPPSKKHQKK</sequence>
<accession>A0AAD9EHH7</accession>
<feature type="region of interest" description="Disordered" evidence="1">
    <location>
        <begin position="1"/>
        <end position="48"/>
    </location>
</feature>
<reference evidence="2" key="1">
    <citation type="submission" date="2023-01" db="EMBL/GenBank/DDBJ databases">
        <title>Colletotrichum chrysophilum M932 genome sequence.</title>
        <authorList>
            <person name="Baroncelli R."/>
        </authorList>
    </citation>
    <scope>NUCLEOTIDE SEQUENCE</scope>
    <source>
        <strain evidence="2">M932</strain>
    </source>
</reference>